<keyword evidence="3" id="KW-1185">Reference proteome</keyword>
<evidence type="ECO:0000256" key="1">
    <source>
        <dbReference type="SAM" id="Phobius"/>
    </source>
</evidence>
<gene>
    <name evidence="2" type="ORF">QP027_07055</name>
</gene>
<sequence length="238" mass="25169">MVFWWMGRYGGAHSTNARVITGFFGGSVTMLGIVTLWILRANVAGDPVLSYGTLALMFSAAIIAGLLLAWLCQPAPAPHKQHIEATPVTVPAGGTAAWIGYARPSTPILTLVLGITALLFIVGTAMANWVIIVLMVGTALLAVALMNFEVTINSRGIHYRSPLGIPRRSIALDRIHTVDPDEVFPGEWGGFGLRGLGNKRAIVTRGGEAIRVDFDGSQTLYITVDDAAGAAGTFKALA</sequence>
<evidence type="ECO:0000313" key="3">
    <source>
        <dbReference type="Proteomes" id="UP001225598"/>
    </source>
</evidence>
<organism evidence="2 3">
    <name type="scientific">Corynebacterium breve</name>
    <dbReference type="NCBI Taxonomy" id="3049799"/>
    <lineage>
        <taxon>Bacteria</taxon>
        <taxon>Bacillati</taxon>
        <taxon>Actinomycetota</taxon>
        <taxon>Actinomycetes</taxon>
        <taxon>Mycobacteriales</taxon>
        <taxon>Corynebacteriaceae</taxon>
        <taxon>Corynebacterium</taxon>
    </lineage>
</organism>
<accession>A0ABY8VD80</accession>
<keyword evidence="1" id="KW-0472">Membrane</keyword>
<dbReference type="RefSeq" id="WP_284823602.1">
    <property type="nucleotide sequence ID" value="NZ_CP126969.1"/>
</dbReference>
<protein>
    <recommendedName>
        <fullName evidence="4">DUF1648 domain-containing protein</fullName>
    </recommendedName>
</protein>
<dbReference type="EMBL" id="CP126969">
    <property type="protein sequence ID" value="WIM66891.1"/>
    <property type="molecule type" value="Genomic_DNA"/>
</dbReference>
<keyword evidence="1" id="KW-0812">Transmembrane</keyword>
<evidence type="ECO:0008006" key="4">
    <source>
        <dbReference type="Google" id="ProtNLM"/>
    </source>
</evidence>
<feature type="transmembrane region" description="Helical" evidence="1">
    <location>
        <begin position="20"/>
        <end position="39"/>
    </location>
</feature>
<name>A0ABY8VD80_9CORY</name>
<feature type="transmembrane region" description="Helical" evidence="1">
    <location>
        <begin position="51"/>
        <end position="72"/>
    </location>
</feature>
<feature type="transmembrane region" description="Helical" evidence="1">
    <location>
        <begin position="129"/>
        <end position="150"/>
    </location>
</feature>
<proteinExistence type="predicted"/>
<feature type="transmembrane region" description="Helical" evidence="1">
    <location>
        <begin position="106"/>
        <end position="123"/>
    </location>
</feature>
<keyword evidence="1" id="KW-1133">Transmembrane helix</keyword>
<reference evidence="2 3" key="1">
    <citation type="submission" date="2023-05" db="EMBL/GenBank/DDBJ databases">
        <title>Corynebacterium suedekumii sp. nov. and Corynebacterium breve sp. nov. isolated from raw cow's milk.</title>
        <authorList>
            <person name="Baer M.K."/>
            <person name="Mehl L."/>
            <person name="Hellmuth R."/>
            <person name="Marke G."/>
            <person name="Lipski A."/>
        </authorList>
    </citation>
    <scope>NUCLEOTIDE SEQUENCE [LARGE SCALE GENOMIC DNA]</scope>
    <source>
        <strain evidence="2 3">R4</strain>
    </source>
</reference>
<dbReference type="Proteomes" id="UP001225598">
    <property type="component" value="Chromosome"/>
</dbReference>
<evidence type="ECO:0000313" key="2">
    <source>
        <dbReference type="EMBL" id="WIM66891.1"/>
    </source>
</evidence>